<evidence type="ECO:0000313" key="1">
    <source>
        <dbReference type="EMBL" id="RDX55185.1"/>
    </source>
</evidence>
<dbReference type="AlphaFoldDB" id="A0A371DRP5"/>
<protein>
    <submittedName>
        <fullName evidence="1">Uncharacterized protein</fullName>
    </submittedName>
</protein>
<gene>
    <name evidence="1" type="ORF">OH76DRAFT_874135</name>
</gene>
<evidence type="ECO:0000313" key="2">
    <source>
        <dbReference type="Proteomes" id="UP000256964"/>
    </source>
</evidence>
<organism evidence="1 2">
    <name type="scientific">Lentinus brumalis</name>
    <dbReference type="NCBI Taxonomy" id="2498619"/>
    <lineage>
        <taxon>Eukaryota</taxon>
        <taxon>Fungi</taxon>
        <taxon>Dikarya</taxon>
        <taxon>Basidiomycota</taxon>
        <taxon>Agaricomycotina</taxon>
        <taxon>Agaricomycetes</taxon>
        <taxon>Polyporales</taxon>
        <taxon>Polyporaceae</taxon>
        <taxon>Lentinus</taxon>
    </lineage>
</organism>
<dbReference type="OrthoDB" id="2748701at2759"/>
<proteinExistence type="predicted"/>
<name>A0A371DRP5_9APHY</name>
<reference evidence="1 2" key="1">
    <citation type="journal article" date="2018" name="Biotechnol. Biofuels">
        <title>Integrative visual omics of the white-rot fungus Polyporus brumalis exposes the biotechnological potential of its oxidative enzymes for delignifying raw plant biomass.</title>
        <authorList>
            <person name="Miyauchi S."/>
            <person name="Rancon A."/>
            <person name="Drula E."/>
            <person name="Hage H."/>
            <person name="Chaduli D."/>
            <person name="Favel A."/>
            <person name="Grisel S."/>
            <person name="Henrissat B."/>
            <person name="Herpoel-Gimbert I."/>
            <person name="Ruiz-Duenas F.J."/>
            <person name="Chevret D."/>
            <person name="Hainaut M."/>
            <person name="Lin J."/>
            <person name="Wang M."/>
            <person name="Pangilinan J."/>
            <person name="Lipzen A."/>
            <person name="Lesage-Meessen L."/>
            <person name="Navarro D."/>
            <person name="Riley R."/>
            <person name="Grigoriev I.V."/>
            <person name="Zhou S."/>
            <person name="Raouche S."/>
            <person name="Rosso M.N."/>
        </authorList>
    </citation>
    <scope>NUCLEOTIDE SEQUENCE [LARGE SCALE GENOMIC DNA]</scope>
    <source>
        <strain evidence="1 2">BRFM 1820</strain>
    </source>
</reference>
<accession>A0A371DRP5</accession>
<sequence>MYPTEYKARIPRRNNVLQNDLPLEIWQHIFTHACTDGGYTGTSLALVNKFFYGASSPTRFRSLSFSSLVQIEGFLTYVRAYQQDSKLRILHLLISFPNAMPTESSSQDDVGPSQSLNFWYTIRQQREHEKAVWDRQFLRLVPSLLQLAAPHLETLALLQSDGFTIPTIRITLPRLHELTLLVGISATLHEGRFQFESESSPMEGGWTSPETGYSRFRVNTPVSAPALASTSPTGTASARKFSFSPSTASATSSLGDRPHGARFPALKRLHVVCGRHRDWTLREPLAHLMLLAPALTHLRISNTTYTHGQDDSIPAFLRDALGMPHFLARPGDHDASGTRAPMLAPSALLQYPPGYEVAHPAGMPGLRRVVLHSVPPPAGGRSDNTHKDYRGLVDAVQAIADTCESSDDVRVRWIEGERMRCKDWEQLVRAQWMDRITGGCGCWEDDRLKQTLQA</sequence>
<dbReference type="STRING" id="139420.A0A371DRP5"/>
<dbReference type="EMBL" id="KZ857383">
    <property type="protein sequence ID" value="RDX55185.1"/>
    <property type="molecule type" value="Genomic_DNA"/>
</dbReference>
<dbReference type="Proteomes" id="UP000256964">
    <property type="component" value="Unassembled WGS sequence"/>
</dbReference>
<keyword evidence="2" id="KW-1185">Reference proteome</keyword>